<feature type="transmembrane region" description="Helical" evidence="1">
    <location>
        <begin position="148"/>
        <end position="167"/>
    </location>
</feature>
<protein>
    <submittedName>
        <fullName evidence="2">DUF898 family protein</fullName>
    </submittedName>
</protein>
<feature type="transmembrane region" description="Helical" evidence="1">
    <location>
        <begin position="100"/>
        <end position="119"/>
    </location>
</feature>
<keyword evidence="1" id="KW-1133">Transmembrane helix</keyword>
<keyword evidence="1" id="KW-0812">Transmembrane</keyword>
<dbReference type="AlphaFoldDB" id="A0A4R9LRK7"/>
<feature type="transmembrane region" description="Helical" evidence="1">
    <location>
        <begin position="73"/>
        <end position="94"/>
    </location>
</feature>
<evidence type="ECO:0000313" key="2">
    <source>
        <dbReference type="EMBL" id="TGN11163.1"/>
    </source>
</evidence>
<dbReference type="Proteomes" id="UP000298264">
    <property type="component" value="Unassembled WGS sequence"/>
</dbReference>
<reference evidence="2" key="1">
    <citation type="journal article" date="2019" name="PLoS Negl. Trop. Dis.">
        <title>Revisiting the worldwide diversity of Leptospira species in the environment.</title>
        <authorList>
            <person name="Vincent A.T."/>
            <person name="Schiettekatte O."/>
            <person name="Bourhy P."/>
            <person name="Veyrier F.J."/>
            <person name="Picardeau M."/>
        </authorList>
    </citation>
    <scope>NUCLEOTIDE SEQUENCE [LARGE SCALE GENOMIC DNA]</scope>
    <source>
        <strain evidence="2">201400974</strain>
    </source>
</reference>
<name>A0A4R9LRK7_9LEPT</name>
<dbReference type="Pfam" id="PF05987">
    <property type="entry name" value="DUF898"/>
    <property type="match status" value="1"/>
</dbReference>
<organism evidence="2 3">
    <name type="scientific">Leptospira ilyithenensis</name>
    <dbReference type="NCBI Taxonomy" id="2484901"/>
    <lineage>
        <taxon>Bacteria</taxon>
        <taxon>Pseudomonadati</taxon>
        <taxon>Spirochaetota</taxon>
        <taxon>Spirochaetia</taxon>
        <taxon>Leptospirales</taxon>
        <taxon>Leptospiraceae</taxon>
        <taxon>Leptospira</taxon>
    </lineage>
</organism>
<keyword evidence="3" id="KW-1185">Reference proteome</keyword>
<keyword evidence="1" id="KW-0472">Membrane</keyword>
<dbReference type="RefSeq" id="WP_135763916.1">
    <property type="nucleotide sequence ID" value="NZ_RQHV01000042.1"/>
</dbReference>
<feature type="transmembrane region" description="Helical" evidence="1">
    <location>
        <begin position="12"/>
        <end position="36"/>
    </location>
</feature>
<feature type="transmembrane region" description="Helical" evidence="1">
    <location>
        <begin position="245"/>
        <end position="269"/>
    </location>
</feature>
<gene>
    <name evidence="2" type="ORF">EHS11_08400</name>
</gene>
<evidence type="ECO:0000256" key="1">
    <source>
        <dbReference type="SAM" id="Phobius"/>
    </source>
</evidence>
<accession>A0A4R9LRK7</accession>
<dbReference type="OrthoDB" id="9765721at2"/>
<dbReference type="InterPro" id="IPR010295">
    <property type="entry name" value="DUF898"/>
</dbReference>
<dbReference type="EMBL" id="RQHV01000042">
    <property type="protein sequence ID" value="TGN11163.1"/>
    <property type="molecule type" value="Genomic_DNA"/>
</dbReference>
<feature type="transmembrane region" description="Helical" evidence="1">
    <location>
        <begin position="196"/>
        <end position="219"/>
    </location>
</feature>
<sequence length="318" mass="35397">MDNKRFTYHATGGALFMLLLKNGFLTVVTLGIYTFWAKANTQKFMAENTEWAGERFSFHGTGKERFIGFLKALAILVVGGIVLQILGKILGMISLTLAQIIPPILLAAFFLGVFPFVIVGSRKYLTSRTGFRNLRFGFDGKGLELAKIYLKGGLLTIVTLGIYYPWFYAEKEAYIASKTRYGNANFGFQVDGKEIFFIYLKGFFLSIITFGIYSSWFLADLQNYIWNHRSFQGKKFQSDLTGGKVFLNIIVAYAIVLFTLGFGLAWAIVRISKLFLESISLETEVDFGSISAKADPTASATAEGLEALAETLEGFLTI</sequence>
<comment type="caution">
    <text evidence="2">The sequence shown here is derived from an EMBL/GenBank/DDBJ whole genome shotgun (WGS) entry which is preliminary data.</text>
</comment>
<evidence type="ECO:0000313" key="3">
    <source>
        <dbReference type="Proteomes" id="UP000298264"/>
    </source>
</evidence>
<proteinExistence type="predicted"/>